<dbReference type="Proteomes" id="UP000266340">
    <property type="component" value="Unassembled WGS sequence"/>
</dbReference>
<accession>A0A398D2U3</accession>
<sequence length="108" mass="12377">MELKLLQVAVDDGDLFGHSLDVLCGFLYAESTSWIVFVTVAAWPEMISDRCVTESRRSPSSREERKTRRSNVRKLLDDRRSVNRSESFFLLAATGERLPEIPSAKRWS</sequence>
<organism evidence="1 2">
    <name type="scientific">Cohnella faecalis</name>
    <dbReference type="NCBI Taxonomy" id="2315694"/>
    <lineage>
        <taxon>Bacteria</taxon>
        <taxon>Bacillati</taxon>
        <taxon>Bacillota</taxon>
        <taxon>Bacilli</taxon>
        <taxon>Bacillales</taxon>
        <taxon>Paenibacillaceae</taxon>
        <taxon>Cohnella</taxon>
    </lineage>
</organism>
<evidence type="ECO:0000313" key="1">
    <source>
        <dbReference type="EMBL" id="RIE05404.1"/>
    </source>
</evidence>
<gene>
    <name evidence="1" type="ORF">D3H35_00510</name>
</gene>
<reference evidence="1 2" key="1">
    <citation type="submission" date="2018-09" db="EMBL/GenBank/DDBJ databases">
        <title>Cohnella cavernae sp. nov., isolated from a karst cave.</title>
        <authorList>
            <person name="Zhu H."/>
        </authorList>
    </citation>
    <scope>NUCLEOTIDE SEQUENCE [LARGE SCALE GENOMIC DNA]</scope>
    <source>
        <strain evidence="1 2">K2E09-144</strain>
    </source>
</reference>
<comment type="caution">
    <text evidence="1">The sequence shown here is derived from an EMBL/GenBank/DDBJ whole genome shotgun (WGS) entry which is preliminary data.</text>
</comment>
<protein>
    <submittedName>
        <fullName evidence="1">Uncharacterized protein</fullName>
    </submittedName>
</protein>
<name>A0A398D2U3_9BACL</name>
<dbReference type="RefSeq" id="WP_119147311.1">
    <property type="nucleotide sequence ID" value="NZ_QXJM01000006.1"/>
</dbReference>
<evidence type="ECO:0000313" key="2">
    <source>
        <dbReference type="Proteomes" id="UP000266340"/>
    </source>
</evidence>
<dbReference type="EMBL" id="QXJM01000006">
    <property type="protein sequence ID" value="RIE05404.1"/>
    <property type="molecule type" value="Genomic_DNA"/>
</dbReference>
<proteinExistence type="predicted"/>
<keyword evidence="2" id="KW-1185">Reference proteome</keyword>
<dbReference type="AlphaFoldDB" id="A0A398D2U3"/>